<name>A0A9X2KW40_9FLAO</name>
<keyword evidence="1" id="KW-1133">Transmembrane helix</keyword>
<evidence type="ECO:0000313" key="2">
    <source>
        <dbReference type="EMBL" id="MCP9199063.1"/>
    </source>
</evidence>
<reference evidence="2" key="1">
    <citation type="submission" date="2022-07" db="EMBL/GenBank/DDBJ databases">
        <title>Gramela sediminis sp. nov., isolated from deep-sea sediment of the Indian Ocean.</title>
        <authorList>
            <person name="Shi H."/>
        </authorList>
    </citation>
    <scope>NUCLEOTIDE SEQUENCE</scope>
    <source>
        <strain evidence="2">GC03-9</strain>
    </source>
</reference>
<dbReference type="AlphaFoldDB" id="A0A9X2KW40"/>
<protein>
    <submittedName>
        <fullName evidence="2">Uncharacterized protein</fullName>
    </submittedName>
</protein>
<comment type="caution">
    <text evidence="2">The sequence shown here is derived from an EMBL/GenBank/DDBJ whole genome shotgun (WGS) entry which is preliminary data.</text>
</comment>
<proteinExistence type="predicted"/>
<evidence type="ECO:0000256" key="1">
    <source>
        <dbReference type="SAM" id="Phobius"/>
    </source>
</evidence>
<keyword evidence="1" id="KW-0812">Transmembrane</keyword>
<organism evidence="2 3">
    <name type="scientific">Christiangramia oceanisediminis</name>
    <dbReference type="NCBI Taxonomy" id="2920386"/>
    <lineage>
        <taxon>Bacteria</taxon>
        <taxon>Pseudomonadati</taxon>
        <taxon>Bacteroidota</taxon>
        <taxon>Flavobacteriia</taxon>
        <taxon>Flavobacteriales</taxon>
        <taxon>Flavobacteriaceae</taxon>
        <taxon>Christiangramia</taxon>
    </lineage>
</organism>
<dbReference type="RefSeq" id="WP_241549376.1">
    <property type="nucleotide sequence ID" value="NZ_JANCNS010000001.1"/>
</dbReference>
<keyword evidence="1" id="KW-0472">Membrane</keyword>
<evidence type="ECO:0000313" key="3">
    <source>
        <dbReference type="Proteomes" id="UP001155280"/>
    </source>
</evidence>
<accession>A0A9X2KW40</accession>
<keyword evidence="3" id="KW-1185">Reference proteome</keyword>
<sequence length="68" mass="7567">MRLATAPARSIERDFKYAILHFLLKLFFVAGIAFLVFIITSKTYVLPLEVSPGINSIEVVDSAPPNPF</sequence>
<gene>
    <name evidence="2" type="ORF">MKO06_04030</name>
</gene>
<dbReference type="Proteomes" id="UP001155280">
    <property type="component" value="Unassembled WGS sequence"/>
</dbReference>
<feature type="transmembrane region" description="Helical" evidence="1">
    <location>
        <begin position="20"/>
        <end position="39"/>
    </location>
</feature>
<dbReference type="EMBL" id="JANCNS010000001">
    <property type="protein sequence ID" value="MCP9199063.1"/>
    <property type="molecule type" value="Genomic_DNA"/>
</dbReference>